<dbReference type="AlphaFoldDB" id="A0AA41W7S7"/>
<gene>
    <name evidence="1" type="ORF">NAF29_12495</name>
</gene>
<accession>A0AA41W7S7</accession>
<dbReference type="Proteomes" id="UP001165393">
    <property type="component" value="Unassembled WGS sequence"/>
</dbReference>
<dbReference type="EMBL" id="JAMQGP010000006">
    <property type="protein sequence ID" value="MCM2680480.1"/>
    <property type="molecule type" value="Genomic_DNA"/>
</dbReference>
<protein>
    <submittedName>
        <fullName evidence="1">DUF2960 domain-containing protein</fullName>
    </submittedName>
</protein>
<keyword evidence="2" id="KW-1185">Reference proteome</keyword>
<reference evidence="1 2" key="1">
    <citation type="journal article" date="2013" name="Antonie Van Leeuwenhoek">
        <title>Echinimonas agarilytica gen. nov., sp. nov., a new gammaproteobacterium isolated from the sea urchin Strongylocentrotus intermedius.</title>
        <authorList>
            <person name="Nedashkovskaya O.I."/>
            <person name="Stenkova A.M."/>
            <person name="Zhukova N.V."/>
            <person name="Van Trappen S."/>
            <person name="Lee J.S."/>
            <person name="Kim S.B."/>
        </authorList>
    </citation>
    <scope>NUCLEOTIDE SEQUENCE [LARGE SCALE GENOMIC DNA]</scope>
    <source>
        <strain evidence="1 2">KMM 6351</strain>
    </source>
</reference>
<dbReference type="InterPro" id="IPR021343">
    <property type="entry name" value="DUF2960"/>
</dbReference>
<organism evidence="1 2">
    <name type="scientific">Echinimonas agarilytica</name>
    <dbReference type="NCBI Taxonomy" id="1215918"/>
    <lineage>
        <taxon>Bacteria</taxon>
        <taxon>Pseudomonadati</taxon>
        <taxon>Pseudomonadota</taxon>
        <taxon>Gammaproteobacteria</taxon>
        <taxon>Alteromonadales</taxon>
        <taxon>Echinimonadaceae</taxon>
        <taxon>Echinimonas</taxon>
    </lineage>
</organism>
<name>A0AA41W7S7_9GAMM</name>
<comment type="caution">
    <text evidence="1">The sequence shown here is derived from an EMBL/GenBank/DDBJ whole genome shotgun (WGS) entry which is preliminary data.</text>
</comment>
<dbReference type="Pfam" id="PF11173">
    <property type="entry name" value="DUF2960"/>
    <property type="match status" value="1"/>
</dbReference>
<evidence type="ECO:0000313" key="1">
    <source>
        <dbReference type="EMBL" id="MCM2680480.1"/>
    </source>
</evidence>
<proteinExistence type="predicted"/>
<evidence type="ECO:0000313" key="2">
    <source>
        <dbReference type="Proteomes" id="UP001165393"/>
    </source>
</evidence>
<dbReference type="RefSeq" id="WP_251261922.1">
    <property type="nucleotide sequence ID" value="NZ_JAMQGP010000006.1"/>
</dbReference>
<sequence length="80" mass="9567">MAKRIHYTYRSEDKVIAFANDRFTNMFEAIAAAEGIDLTSYLRMEQQVEMTSKDSKAVRDYRDQEFKRMGFKNIRFVKEK</sequence>